<evidence type="ECO:0000256" key="5">
    <source>
        <dbReference type="ARBA" id="ARBA00012807"/>
    </source>
</evidence>
<dbReference type="Pfam" id="PF01746">
    <property type="entry name" value="tRNA_m1G_MT"/>
    <property type="match status" value="1"/>
</dbReference>
<dbReference type="EC" id="2.1.1.228" evidence="5"/>
<dbReference type="CDD" id="cd18080">
    <property type="entry name" value="TrmD-like"/>
    <property type="match status" value="1"/>
</dbReference>
<comment type="subcellular location">
    <subcellularLocation>
        <location evidence="2">Cytoplasm</location>
    </subcellularLocation>
</comment>
<dbReference type="InterPro" id="IPR016009">
    <property type="entry name" value="tRNA_MeTrfase_TRMD/TRM10"/>
</dbReference>
<dbReference type="EMBL" id="VSSQ01043861">
    <property type="protein sequence ID" value="MPM97605.1"/>
    <property type="molecule type" value="Genomic_DNA"/>
</dbReference>
<comment type="function">
    <text evidence="1">Specifically methylates guanosine-37 in various tRNAs.</text>
</comment>
<dbReference type="PANTHER" id="PTHR46417">
    <property type="entry name" value="TRNA (GUANINE-N(1)-)-METHYLTRANSFERASE"/>
    <property type="match status" value="1"/>
</dbReference>
<evidence type="ECO:0000256" key="12">
    <source>
        <dbReference type="ARBA" id="ARBA00029736"/>
    </source>
</evidence>
<dbReference type="Gene3D" id="1.10.1270.20">
    <property type="entry name" value="tRNA(m1g37)methyltransferase, domain 2"/>
    <property type="match status" value="1"/>
</dbReference>
<gene>
    <name evidence="16" type="primary">trmD_39</name>
    <name evidence="16" type="ORF">SDC9_144780</name>
</gene>
<evidence type="ECO:0000256" key="9">
    <source>
        <dbReference type="ARBA" id="ARBA00022679"/>
    </source>
</evidence>
<evidence type="ECO:0000256" key="13">
    <source>
        <dbReference type="ARBA" id="ARBA00033392"/>
    </source>
</evidence>
<evidence type="ECO:0000256" key="1">
    <source>
        <dbReference type="ARBA" id="ARBA00002634"/>
    </source>
</evidence>
<comment type="catalytic activity">
    <reaction evidence="14">
        <text>guanosine(37) in tRNA + S-adenosyl-L-methionine = N(1)-methylguanosine(37) in tRNA + S-adenosyl-L-homocysteine + H(+)</text>
        <dbReference type="Rhea" id="RHEA:36899"/>
        <dbReference type="Rhea" id="RHEA-COMP:10145"/>
        <dbReference type="Rhea" id="RHEA-COMP:10147"/>
        <dbReference type="ChEBI" id="CHEBI:15378"/>
        <dbReference type="ChEBI" id="CHEBI:57856"/>
        <dbReference type="ChEBI" id="CHEBI:59789"/>
        <dbReference type="ChEBI" id="CHEBI:73542"/>
        <dbReference type="ChEBI" id="CHEBI:74269"/>
        <dbReference type="EC" id="2.1.1.228"/>
    </reaction>
</comment>
<keyword evidence="8 16" id="KW-0489">Methyltransferase</keyword>
<dbReference type="GO" id="GO:0002939">
    <property type="term" value="P:tRNA N1-guanine methylation"/>
    <property type="evidence" value="ECO:0007669"/>
    <property type="project" value="TreeGrafter"/>
</dbReference>
<dbReference type="GO" id="GO:0052906">
    <property type="term" value="F:tRNA (guanine(37)-N1)-methyltransferase activity"/>
    <property type="evidence" value="ECO:0007669"/>
    <property type="project" value="UniProtKB-EC"/>
</dbReference>
<dbReference type="NCBIfam" id="TIGR00088">
    <property type="entry name" value="trmD"/>
    <property type="match status" value="1"/>
</dbReference>
<evidence type="ECO:0000256" key="4">
    <source>
        <dbReference type="ARBA" id="ARBA00011738"/>
    </source>
</evidence>
<keyword evidence="11" id="KW-0819">tRNA processing</keyword>
<evidence type="ECO:0000256" key="11">
    <source>
        <dbReference type="ARBA" id="ARBA00022694"/>
    </source>
</evidence>
<feature type="domain" description="tRNA methyltransferase TRMD/TRM10-type" evidence="15">
    <location>
        <begin position="1"/>
        <end position="220"/>
    </location>
</feature>
<dbReference type="SUPFAM" id="SSF75217">
    <property type="entry name" value="alpha/beta knot"/>
    <property type="match status" value="1"/>
</dbReference>
<comment type="similarity">
    <text evidence="3">Belongs to the RNA methyltransferase TrmD family.</text>
</comment>
<evidence type="ECO:0000259" key="15">
    <source>
        <dbReference type="Pfam" id="PF01746"/>
    </source>
</evidence>
<dbReference type="InterPro" id="IPR029028">
    <property type="entry name" value="Alpha/beta_knot_MTases"/>
</dbReference>
<organism evidence="16">
    <name type="scientific">bioreactor metagenome</name>
    <dbReference type="NCBI Taxonomy" id="1076179"/>
    <lineage>
        <taxon>unclassified sequences</taxon>
        <taxon>metagenomes</taxon>
        <taxon>ecological metagenomes</taxon>
    </lineage>
</organism>
<dbReference type="InterPro" id="IPR029026">
    <property type="entry name" value="tRNA_m1G_MTases_N"/>
</dbReference>
<evidence type="ECO:0000256" key="7">
    <source>
        <dbReference type="ARBA" id="ARBA00022490"/>
    </source>
</evidence>
<accession>A0A645E7Z0</accession>
<evidence type="ECO:0000256" key="6">
    <source>
        <dbReference type="ARBA" id="ARBA00014679"/>
    </source>
</evidence>
<dbReference type="FunFam" id="3.40.1280.10:FF:000001">
    <property type="entry name" value="tRNA (guanine-N(1)-)-methyltransferase"/>
    <property type="match status" value="1"/>
</dbReference>
<protein>
    <recommendedName>
        <fullName evidence="6">tRNA (guanine-N(1)-)-methyltransferase</fullName>
        <ecNumber evidence="5">2.1.1.228</ecNumber>
    </recommendedName>
    <alternativeName>
        <fullName evidence="12">M1G-methyltransferase</fullName>
    </alternativeName>
    <alternativeName>
        <fullName evidence="13">tRNA [GM37] methyltransferase</fullName>
    </alternativeName>
</protein>
<dbReference type="PANTHER" id="PTHR46417:SF1">
    <property type="entry name" value="TRNA (GUANINE-N(1)-)-METHYLTRANSFERASE"/>
    <property type="match status" value="1"/>
</dbReference>
<dbReference type="AlphaFoldDB" id="A0A645E7Z0"/>
<sequence>MKISILTLFPEMFDGFLQTSIIKKARLKRLVDYEIVDIRSFTLDKHRRVDDYPFGGGQGMVMFPQPVVDALRSVKQEDSHVVLMTPAAPTFQQAKARSLAEYTHLILICAHYEGYDERILNYVDEVVSIGDYVLTGGELASMVVSDAVTRLIKGVITEDSNRYESFEDGLLEYPQYTRPVEFEGQTVPEILLSGHHEKIAAYRLKESLRKTYRYRKDLLAKQEFNQKTAKVLKEIIDEEK</sequence>
<evidence type="ECO:0000313" key="16">
    <source>
        <dbReference type="EMBL" id="MPM97605.1"/>
    </source>
</evidence>
<dbReference type="Gene3D" id="3.40.1280.10">
    <property type="match status" value="1"/>
</dbReference>
<name>A0A645E7Z0_9ZZZZ</name>
<evidence type="ECO:0000256" key="3">
    <source>
        <dbReference type="ARBA" id="ARBA00007630"/>
    </source>
</evidence>
<dbReference type="NCBIfam" id="NF000648">
    <property type="entry name" value="PRK00026.1"/>
    <property type="match status" value="1"/>
</dbReference>
<evidence type="ECO:0000256" key="8">
    <source>
        <dbReference type="ARBA" id="ARBA00022603"/>
    </source>
</evidence>
<dbReference type="FunFam" id="1.10.1270.20:FF:000001">
    <property type="entry name" value="tRNA (guanine-N(1)-)-methyltransferase"/>
    <property type="match status" value="1"/>
</dbReference>
<comment type="subunit">
    <text evidence="4">Homodimer.</text>
</comment>
<dbReference type="GO" id="GO:0005829">
    <property type="term" value="C:cytosol"/>
    <property type="evidence" value="ECO:0007669"/>
    <property type="project" value="TreeGrafter"/>
</dbReference>
<keyword evidence="10" id="KW-0949">S-adenosyl-L-methionine</keyword>
<dbReference type="InterPro" id="IPR002649">
    <property type="entry name" value="tRNA_m1G_MeTrfase_TrmD"/>
</dbReference>
<proteinExistence type="inferred from homology"/>
<reference evidence="16" key="1">
    <citation type="submission" date="2019-08" db="EMBL/GenBank/DDBJ databases">
        <authorList>
            <person name="Kucharzyk K."/>
            <person name="Murdoch R.W."/>
            <person name="Higgins S."/>
            <person name="Loffler F."/>
        </authorList>
    </citation>
    <scope>NUCLEOTIDE SEQUENCE</scope>
</reference>
<evidence type="ECO:0000256" key="14">
    <source>
        <dbReference type="ARBA" id="ARBA00047783"/>
    </source>
</evidence>
<keyword evidence="9 16" id="KW-0808">Transferase</keyword>
<comment type="caution">
    <text evidence="16">The sequence shown here is derived from an EMBL/GenBank/DDBJ whole genome shotgun (WGS) entry which is preliminary data.</text>
</comment>
<dbReference type="InterPro" id="IPR023148">
    <property type="entry name" value="tRNA_m1G_MeTrfase_C_sf"/>
</dbReference>
<keyword evidence="7" id="KW-0963">Cytoplasm</keyword>
<evidence type="ECO:0000256" key="10">
    <source>
        <dbReference type="ARBA" id="ARBA00022691"/>
    </source>
</evidence>
<evidence type="ECO:0000256" key="2">
    <source>
        <dbReference type="ARBA" id="ARBA00004496"/>
    </source>
</evidence>
<dbReference type="PIRSF" id="PIRSF000386">
    <property type="entry name" value="tRNA_mtase"/>
    <property type="match status" value="1"/>
</dbReference>
<dbReference type="HAMAP" id="MF_00605">
    <property type="entry name" value="TrmD"/>
    <property type="match status" value="1"/>
</dbReference>